<dbReference type="Gene3D" id="3.40.50.10140">
    <property type="entry name" value="Toll/interleukin-1 receptor homology (TIR) domain"/>
    <property type="match status" value="1"/>
</dbReference>
<dbReference type="InterPro" id="IPR000157">
    <property type="entry name" value="TIR_dom"/>
</dbReference>
<dbReference type="SMART" id="SM00255">
    <property type="entry name" value="TIR"/>
    <property type="match status" value="1"/>
</dbReference>
<protein>
    <recommendedName>
        <fullName evidence="2">TIR domain-containing protein</fullName>
    </recommendedName>
</protein>
<dbReference type="GO" id="GO:0007165">
    <property type="term" value="P:signal transduction"/>
    <property type="evidence" value="ECO:0007669"/>
    <property type="project" value="InterPro"/>
</dbReference>
<feature type="domain" description="TIR" evidence="2">
    <location>
        <begin position="129"/>
        <end position="275"/>
    </location>
</feature>
<reference evidence="3" key="1">
    <citation type="submission" date="2020-10" db="EMBL/GenBank/DDBJ databases">
        <title>Taxonomic study of unclassified bacteria belonging to the class Ktedonobacteria.</title>
        <authorList>
            <person name="Yabe S."/>
            <person name="Wang C.M."/>
            <person name="Zheng Y."/>
            <person name="Sakai Y."/>
            <person name="Cavaletti L."/>
            <person name="Monciardini P."/>
            <person name="Donadio S."/>
        </authorList>
    </citation>
    <scope>NUCLEOTIDE SEQUENCE</scope>
    <source>
        <strain evidence="3">ID150040</strain>
    </source>
</reference>
<dbReference type="SUPFAM" id="SSF52200">
    <property type="entry name" value="Toll/Interleukin receptor TIR domain"/>
    <property type="match status" value="1"/>
</dbReference>
<dbReference type="Proteomes" id="UP000597444">
    <property type="component" value="Unassembled WGS sequence"/>
</dbReference>
<comment type="caution">
    <text evidence="3">The sequence shown here is derived from an EMBL/GenBank/DDBJ whole genome shotgun (WGS) entry which is preliminary data.</text>
</comment>
<accession>A0A8J3N341</accession>
<dbReference type="Pfam" id="PF13676">
    <property type="entry name" value="TIR_2"/>
    <property type="match status" value="1"/>
</dbReference>
<keyword evidence="4" id="KW-1185">Reference proteome</keyword>
<feature type="region of interest" description="Disordered" evidence="1">
    <location>
        <begin position="99"/>
        <end position="125"/>
    </location>
</feature>
<evidence type="ECO:0000256" key="1">
    <source>
        <dbReference type="SAM" id="MobiDB-lite"/>
    </source>
</evidence>
<organism evidence="3 4">
    <name type="scientific">Reticulibacter mediterranei</name>
    <dbReference type="NCBI Taxonomy" id="2778369"/>
    <lineage>
        <taxon>Bacteria</taxon>
        <taxon>Bacillati</taxon>
        <taxon>Chloroflexota</taxon>
        <taxon>Ktedonobacteria</taxon>
        <taxon>Ktedonobacterales</taxon>
        <taxon>Reticulibacteraceae</taxon>
        <taxon>Reticulibacter</taxon>
    </lineage>
</organism>
<evidence type="ECO:0000259" key="2">
    <source>
        <dbReference type="PROSITE" id="PS50104"/>
    </source>
</evidence>
<feature type="compositionally biased region" description="Polar residues" evidence="1">
    <location>
        <begin position="99"/>
        <end position="123"/>
    </location>
</feature>
<gene>
    <name evidence="3" type="ORF">KSF_038680</name>
</gene>
<dbReference type="InterPro" id="IPR035897">
    <property type="entry name" value="Toll_tir_struct_dom_sf"/>
</dbReference>
<evidence type="ECO:0000313" key="3">
    <source>
        <dbReference type="EMBL" id="GHO93820.1"/>
    </source>
</evidence>
<proteinExistence type="predicted"/>
<dbReference type="RefSeq" id="WP_220204590.1">
    <property type="nucleotide sequence ID" value="NZ_BNJK01000001.1"/>
</dbReference>
<dbReference type="PROSITE" id="PS50104">
    <property type="entry name" value="TIR"/>
    <property type="match status" value="1"/>
</dbReference>
<dbReference type="EMBL" id="BNJK01000001">
    <property type="protein sequence ID" value="GHO93820.1"/>
    <property type="molecule type" value="Genomic_DNA"/>
</dbReference>
<name>A0A8J3N341_9CHLR</name>
<evidence type="ECO:0000313" key="4">
    <source>
        <dbReference type="Proteomes" id="UP000597444"/>
    </source>
</evidence>
<sequence length="284" mass="31590">MNHQQHTDLIQLLLRIPDMQSYTTRTTLLAGVPNSSSLLRNEGNPYTDISLLISQLTDLYLSSGEWALLIFLNNARSRIIGISLANELETLRHQLVAQAQRTGKTTGSSGSANQPQSSQTIPPAQTDDEPIAIFYCYAPEDERYCRELEKQLAVMRRNKLITSWHSLDIQAGAVAQDETDRALQAADIVLLLVSPDFMASDRLYEEQVKAALLRRETGIARVIPIIVRDTAEWENSEFGMLTALPPGKKSVKAWGNSDAAFASIAVGIRRVVEELRSKRRSNGQ</sequence>
<dbReference type="AlphaFoldDB" id="A0A8J3N341"/>